<dbReference type="GO" id="GO:0005737">
    <property type="term" value="C:cytoplasm"/>
    <property type="evidence" value="ECO:0007669"/>
    <property type="project" value="TreeGrafter"/>
</dbReference>
<accession>A0A1B8R3Q6</accession>
<dbReference type="Pfam" id="PF01266">
    <property type="entry name" value="DAO"/>
    <property type="match status" value="1"/>
</dbReference>
<dbReference type="PANTHER" id="PTHR13847:SF287">
    <property type="entry name" value="FAD-DEPENDENT OXIDOREDUCTASE DOMAIN-CONTAINING PROTEIN 1"/>
    <property type="match status" value="1"/>
</dbReference>
<dbReference type="RefSeq" id="WP_018448606.1">
    <property type="nucleotide sequence ID" value="NZ_MAMO01000168.1"/>
</dbReference>
<dbReference type="AlphaFoldDB" id="A0A1B8R3Q6"/>
<dbReference type="SUPFAM" id="SSF51905">
    <property type="entry name" value="FAD/NAD(P)-binding domain"/>
    <property type="match status" value="1"/>
</dbReference>
<proteinExistence type="predicted"/>
<keyword evidence="1" id="KW-0560">Oxidoreductase</keyword>
<feature type="domain" description="FAD dependent oxidoreductase" evidence="2">
    <location>
        <begin position="6"/>
        <end position="350"/>
    </location>
</feature>
<sequence length="378" mass="40780">MAEHFDIAIIGGGIVGAALAHTVGNRRSVVLLEREEAWGYHSTGRSAAEFSLRFQSEGAGRLIRASAGFLQTPPDGFCDVPLIRPRGNLCIAQTEKAAHLTQVFEAERNKSPPMARPLQLLTVADALALVPFLDPDWVAAALYDPDCWDIEVESLLQSYLKSARRAGADLRRKAEVTGARMEGSAWRLETTGDDLLATTVVNAAGGWADPVALHFGVTPLGLVPHRRTAITVPVEGYDVSAMPEVNEIDEDFYFKPDAGRLLVSPADETPVAPHDAWPEELDIAQAAQYLSDCTKLEIHRISHSWAGLRTFAPDRLPVIGASKRVPGFFWLAGLGGFGIQSSPAVAALASSLLLETPIPAALRQEGITAETFSPTRFE</sequence>
<evidence type="ECO:0000259" key="2">
    <source>
        <dbReference type="Pfam" id="PF01266"/>
    </source>
</evidence>
<dbReference type="EMBL" id="KX491441">
    <property type="protein sequence ID" value="AOO93805.1"/>
    <property type="molecule type" value="Genomic_DNA"/>
</dbReference>
<dbReference type="InterPro" id="IPR006076">
    <property type="entry name" value="FAD-dep_OxRdtase"/>
</dbReference>
<evidence type="ECO:0000313" key="3">
    <source>
        <dbReference type="EMBL" id="AOO93805.1"/>
    </source>
</evidence>
<organism evidence="3">
    <name type="scientific">Rhizobium leguminosarum bv. trifolii</name>
    <dbReference type="NCBI Taxonomy" id="386"/>
    <lineage>
        <taxon>Bacteria</taxon>
        <taxon>Pseudomonadati</taxon>
        <taxon>Pseudomonadota</taxon>
        <taxon>Alphaproteobacteria</taxon>
        <taxon>Hyphomicrobiales</taxon>
        <taxon>Rhizobiaceae</taxon>
        <taxon>Rhizobium/Agrobacterium group</taxon>
        <taxon>Rhizobium</taxon>
    </lineage>
</organism>
<dbReference type="InterPro" id="IPR036188">
    <property type="entry name" value="FAD/NAD-bd_sf"/>
</dbReference>
<name>A0A1B8R3Q6_RHILT</name>
<reference evidence="3" key="1">
    <citation type="journal article" date="2015" name="BMC Genomics">
        <title>Transcriptome profiling of a Rhizobium leguminosarum bv. trifolii rosR mutant reveals the role of the transcriptional regulator RosR in motility, synthesis of cell-surface components, and other cellular processes.</title>
        <authorList>
            <person name="Rachwal K."/>
            <person name="Matczynska E."/>
            <person name="Janczarek M."/>
        </authorList>
    </citation>
    <scope>NUCLEOTIDE SEQUENCE</scope>
    <source>
        <strain evidence="3">Rt24.2</strain>
    </source>
</reference>
<dbReference type="PANTHER" id="PTHR13847">
    <property type="entry name" value="SARCOSINE DEHYDROGENASE-RELATED"/>
    <property type="match status" value="1"/>
</dbReference>
<dbReference type="GO" id="GO:0016491">
    <property type="term" value="F:oxidoreductase activity"/>
    <property type="evidence" value="ECO:0007669"/>
    <property type="project" value="UniProtKB-KW"/>
</dbReference>
<dbReference type="Gene3D" id="3.50.50.60">
    <property type="entry name" value="FAD/NAD(P)-binding domain"/>
    <property type="match status" value="1"/>
</dbReference>
<evidence type="ECO:0000256" key="1">
    <source>
        <dbReference type="ARBA" id="ARBA00023002"/>
    </source>
</evidence>
<protein>
    <recommendedName>
        <fullName evidence="2">FAD dependent oxidoreductase domain-containing protein</fullName>
    </recommendedName>
</protein>
<reference evidence="3" key="2">
    <citation type="journal article" date="2016" name="Front. Microbiol.">
        <title>The Regulatory Protein RosR Affects Rhizobium leguminosarum bv. trifolii Protein Profiles, Cell Surface Properties, and Symbiosis with Clover.</title>
        <authorList>
            <person name="Rachwal K."/>
            <person name="Boguszewska A."/>
            <person name="Kopcinska J."/>
            <person name="Karas M."/>
            <person name="Tchorzewski M."/>
            <person name="Janczarek M."/>
        </authorList>
    </citation>
    <scope>NUCLEOTIDE SEQUENCE</scope>
    <source>
        <strain evidence="3">Rt24.2</strain>
    </source>
</reference>
<dbReference type="Gene3D" id="3.30.9.10">
    <property type="entry name" value="D-Amino Acid Oxidase, subunit A, domain 2"/>
    <property type="match status" value="1"/>
</dbReference>